<name>A0A1H5C208_9NOCA</name>
<dbReference type="AlphaFoldDB" id="A0A1H5C208"/>
<evidence type="ECO:0000313" key="6">
    <source>
        <dbReference type="EMBL" id="SED60873.1"/>
    </source>
</evidence>
<keyword evidence="3" id="KW-1133">Transmembrane helix</keyword>
<dbReference type="Gene3D" id="1.20.1250.20">
    <property type="entry name" value="MFS general substrate transporter like domains"/>
    <property type="match status" value="2"/>
</dbReference>
<dbReference type="InterPro" id="IPR050382">
    <property type="entry name" value="MFS_Na/Anion_cotransporter"/>
</dbReference>
<dbReference type="GO" id="GO:0005886">
    <property type="term" value="C:plasma membrane"/>
    <property type="evidence" value="ECO:0007669"/>
    <property type="project" value="UniProtKB-SubCell"/>
</dbReference>
<keyword evidence="2" id="KW-0812">Transmembrane</keyword>
<dbReference type="Pfam" id="PF07690">
    <property type="entry name" value="MFS_1"/>
    <property type="match status" value="1"/>
</dbReference>
<dbReference type="InterPro" id="IPR011701">
    <property type="entry name" value="MFS"/>
</dbReference>
<keyword evidence="4" id="KW-0472">Membrane</keyword>
<dbReference type="InterPro" id="IPR036259">
    <property type="entry name" value="MFS_trans_sf"/>
</dbReference>
<evidence type="ECO:0000256" key="1">
    <source>
        <dbReference type="ARBA" id="ARBA00004651"/>
    </source>
</evidence>
<dbReference type="EMBL" id="FNSV01000005">
    <property type="protein sequence ID" value="SED60873.1"/>
    <property type="molecule type" value="Genomic_DNA"/>
</dbReference>
<dbReference type="InterPro" id="IPR020846">
    <property type="entry name" value="MFS_dom"/>
</dbReference>
<evidence type="ECO:0000256" key="3">
    <source>
        <dbReference type="ARBA" id="ARBA00022989"/>
    </source>
</evidence>
<dbReference type="Proteomes" id="UP000183561">
    <property type="component" value="Unassembled WGS sequence"/>
</dbReference>
<dbReference type="PANTHER" id="PTHR11662">
    <property type="entry name" value="SOLUTE CARRIER FAMILY 17"/>
    <property type="match status" value="1"/>
</dbReference>
<evidence type="ECO:0000313" key="7">
    <source>
        <dbReference type="Proteomes" id="UP000183561"/>
    </source>
</evidence>
<evidence type="ECO:0000256" key="4">
    <source>
        <dbReference type="ARBA" id="ARBA00023136"/>
    </source>
</evidence>
<dbReference type="GO" id="GO:0022857">
    <property type="term" value="F:transmembrane transporter activity"/>
    <property type="evidence" value="ECO:0007669"/>
    <property type="project" value="InterPro"/>
</dbReference>
<comment type="subcellular location">
    <subcellularLocation>
        <location evidence="1">Cell membrane</location>
        <topology evidence="1">Multi-pass membrane protein</topology>
    </subcellularLocation>
</comment>
<proteinExistence type="predicted"/>
<gene>
    <name evidence="6" type="ORF">SAMN04490239_8973</name>
</gene>
<sequence length="437" mass="45447">MTVDQSSPAAKPEAAARGPVTRRQAWTIVVLLFTFLLLNYADKAIVGLAGVEMMRDLRIDASQFGLMQSAFFWLFAVGAILGGYFVGKVPARWLLGGVALLWTLSLVPMIWSTSFTVLIITRILLGFAEGPSAAMAFSVTHTWFAPEKRALPTSIVGAGVAVGPVVAAPVITALITSFDWHAAFAVAAVAGALFVVAWLLLGREGPEVAGHQQSSIALLPEHVPFRRLLFSGTVIGVTVLFFATFCTAATKISWLPLALRQGAGYDAKTAGWLVSLTYLLSAVLMIAFGAVSRAMTKRGMSVRAARGLLPCALVTVGGLSTSVWMVPERGPLQIALLVVGAALVVGAQGVAWTLISDVVPATQRGTVIGIIVACYSMGGVLAPLMLGGFVTGSATPLAGYQSGFALLGGILIVAGVIGALLIKPERDVAAMSAAAGR</sequence>
<accession>A0A1H5C208</accession>
<organism evidence="6 7">
    <name type="scientific">Rhodococcus koreensis</name>
    <dbReference type="NCBI Taxonomy" id="99653"/>
    <lineage>
        <taxon>Bacteria</taxon>
        <taxon>Bacillati</taxon>
        <taxon>Actinomycetota</taxon>
        <taxon>Actinomycetes</taxon>
        <taxon>Mycobacteriales</taxon>
        <taxon>Nocardiaceae</taxon>
        <taxon>Rhodococcus</taxon>
    </lineage>
</organism>
<dbReference type="PROSITE" id="PS50850">
    <property type="entry name" value="MFS"/>
    <property type="match status" value="1"/>
</dbReference>
<protein>
    <submittedName>
        <fullName evidence="6">Sugar phosphate permease</fullName>
    </submittedName>
</protein>
<keyword evidence="7" id="KW-1185">Reference proteome</keyword>
<reference evidence="7" key="1">
    <citation type="submission" date="2016-10" db="EMBL/GenBank/DDBJ databases">
        <authorList>
            <person name="Varghese N."/>
            <person name="Submissions S."/>
        </authorList>
    </citation>
    <scope>NUCLEOTIDE SEQUENCE [LARGE SCALE GENOMIC DNA]</scope>
    <source>
        <strain evidence="7">DSM 44498</strain>
    </source>
</reference>
<dbReference type="PANTHER" id="PTHR11662:SF450">
    <property type="entry name" value="BLR1003 PROTEIN"/>
    <property type="match status" value="1"/>
</dbReference>
<feature type="domain" description="Major facilitator superfamily (MFS) profile" evidence="5">
    <location>
        <begin position="28"/>
        <end position="426"/>
    </location>
</feature>
<dbReference type="SUPFAM" id="SSF103473">
    <property type="entry name" value="MFS general substrate transporter"/>
    <property type="match status" value="1"/>
</dbReference>
<evidence type="ECO:0000259" key="5">
    <source>
        <dbReference type="PROSITE" id="PS50850"/>
    </source>
</evidence>
<dbReference type="RefSeq" id="WP_083395864.1">
    <property type="nucleotide sequence ID" value="NZ_CP070609.1"/>
</dbReference>
<evidence type="ECO:0000256" key="2">
    <source>
        <dbReference type="ARBA" id="ARBA00022692"/>
    </source>
</evidence>